<protein>
    <submittedName>
        <fullName evidence="2">DUF502 domain-containing protein</fullName>
    </submittedName>
</protein>
<comment type="caution">
    <text evidence="2">The sequence shown here is derived from an EMBL/GenBank/DDBJ whole genome shotgun (WGS) entry which is preliminary data.</text>
</comment>
<keyword evidence="1" id="KW-0812">Transmembrane</keyword>
<sequence length="193" mass="20785">MESWRRDMVRGLALVVPVALVVAVCAILYTWVASLGVPEGYPAPVRVALVVIGFVCVVITVGRVMSTALGPFVDDAMDATANRLPVLRVVYNAAKFTTRRLLANDERTRKPVKVESWPGQWMTGFRTGVRAPDGDVMVFLPGAPDPTSGMLVAADPDRVEDADESASAALIRIISCGFSSGDEFDEGSRETEQ</sequence>
<evidence type="ECO:0000313" key="3">
    <source>
        <dbReference type="Proteomes" id="UP001596099"/>
    </source>
</evidence>
<dbReference type="Pfam" id="PF04367">
    <property type="entry name" value="DUF502"/>
    <property type="match status" value="1"/>
</dbReference>
<dbReference type="Proteomes" id="UP001596099">
    <property type="component" value="Unassembled WGS sequence"/>
</dbReference>
<organism evidence="2 3">
    <name type="scientific">Halomarina salina</name>
    <dbReference type="NCBI Taxonomy" id="1872699"/>
    <lineage>
        <taxon>Archaea</taxon>
        <taxon>Methanobacteriati</taxon>
        <taxon>Methanobacteriota</taxon>
        <taxon>Stenosarchaea group</taxon>
        <taxon>Halobacteria</taxon>
        <taxon>Halobacteriales</taxon>
        <taxon>Natronomonadaceae</taxon>
        <taxon>Halomarina</taxon>
    </lineage>
</organism>
<feature type="transmembrane region" description="Helical" evidence="1">
    <location>
        <begin position="12"/>
        <end position="31"/>
    </location>
</feature>
<feature type="transmembrane region" description="Helical" evidence="1">
    <location>
        <begin position="43"/>
        <end position="62"/>
    </location>
</feature>
<name>A0ABD5RTG6_9EURY</name>
<dbReference type="RefSeq" id="WP_247421673.1">
    <property type="nucleotide sequence ID" value="NZ_JALLGW010000006.1"/>
</dbReference>
<dbReference type="InterPro" id="IPR007462">
    <property type="entry name" value="COV1-like"/>
</dbReference>
<dbReference type="EMBL" id="JBHSQH010000008">
    <property type="protein sequence ID" value="MFC5973886.1"/>
    <property type="molecule type" value="Genomic_DNA"/>
</dbReference>
<keyword evidence="1" id="KW-1133">Transmembrane helix</keyword>
<dbReference type="PANTHER" id="PTHR31876:SF26">
    <property type="entry name" value="PROTEIN LIKE COV 2"/>
    <property type="match status" value="1"/>
</dbReference>
<evidence type="ECO:0000313" key="2">
    <source>
        <dbReference type="EMBL" id="MFC5973886.1"/>
    </source>
</evidence>
<dbReference type="AlphaFoldDB" id="A0ABD5RTG6"/>
<gene>
    <name evidence="2" type="ORF">ACFPYI_21390</name>
</gene>
<keyword evidence="1" id="KW-0472">Membrane</keyword>
<reference evidence="2 3" key="1">
    <citation type="journal article" date="2019" name="Int. J. Syst. Evol. Microbiol.">
        <title>The Global Catalogue of Microorganisms (GCM) 10K type strain sequencing project: providing services to taxonomists for standard genome sequencing and annotation.</title>
        <authorList>
            <consortium name="The Broad Institute Genomics Platform"/>
            <consortium name="The Broad Institute Genome Sequencing Center for Infectious Disease"/>
            <person name="Wu L."/>
            <person name="Ma J."/>
        </authorList>
    </citation>
    <scope>NUCLEOTIDE SEQUENCE [LARGE SCALE GENOMIC DNA]</scope>
    <source>
        <strain evidence="2 3">CGMCC 1.12543</strain>
    </source>
</reference>
<evidence type="ECO:0000256" key="1">
    <source>
        <dbReference type="SAM" id="Phobius"/>
    </source>
</evidence>
<keyword evidence="3" id="KW-1185">Reference proteome</keyword>
<dbReference type="PANTHER" id="PTHR31876">
    <property type="entry name" value="COV-LIKE PROTEIN 1"/>
    <property type="match status" value="1"/>
</dbReference>
<proteinExistence type="predicted"/>
<accession>A0ABD5RTG6</accession>